<proteinExistence type="predicted"/>
<accession>A0A926HP30</accession>
<protein>
    <submittedName>
        <fullName evidence="4">DUF4340 domain-containing protein</fullName>
    </submittedName>
</protein>
<evidence type="ECO:0000256" key="1">
    <source>
        <dbReference type="SAM" id="MobiDB-lite"/>
    </source>
</evidence>
<comment type="caution">
    <text evidence="4">The sequence shown here is derived from an EMBL/GenBank/DDBJ whole genome shotgun (WGS) entry which is preliminary data.</text>
</comment>
<keyword evidence="2" id="KW-0812">Transmembrane</keyword>
<keyword evidence="2" id="KW-0472">Membrane</keyword>
<feature type="transmembrane region" description="Helical" evidence="2">
    <location>
        <begin position="30"/>
        <end position="51"/>
    </location>
</feature>
<dbReference type="EMBL" id="JACRSR010000001">
    <property type="protein sequence ID" value="MBC8530255.1"/>
    <property type="molecule type" value="Genomic_DNA"/>
</dbReference>
<evidence type="ECO:0000259" key="3">
    <source>
        <dbReference type="Pfam" id="PF14238"/>
    </source>
</evidence>
<evidence type="ECO:0000256" key="2">
    <source>
        <dbReference type="SAM" id="Phobius"/>
    </source>
</evidence>
<name>A0A926HP30_9FIRM</name>
<dbReference type="Proteomes" id="UP000623172">
    <property type="component" value="Unassembled WGS sequence"/>
</dbReference>
<dbReference type="RefSeq" id="WP_249314144.1">
    <property type="nucleotide sequence ID" value="NZ_JACRSR010000001.1"/>
</dbReference>
<sequence>MESKDNRPQSTFDMDLTEKRRTPSGSRRKVVIWTLVLAAILVAAVGIYFAATLAKDKADQEEEESTAQYRLTSGESESVDKMEIRYDGITYNLVKQEGSWVVEGQENIALDQSVVDAMISGSVTLMASDVLSDVEDLSPYGVEELETTVTFIFDDGTSQALSIGEMTSDRMSYYVQRSGHRGYVYIVSKDVLAPYLVSVNDLRSMAPPEVDGDHVLSYKAVSPAGELAIQNIDSSEQGAMPYTHRIVSPITWDADALVTDEVLGDAAALTPDKYVGETAESSYGLDQPVYSYELSDKDGALRKVTVGADAEELSTSETTYAYCTFEGMDGVYAIDKSKLAFLDKTCGDLAARSLSVSLGATTEVAVEGSGRSGTLAVTKQEVAAATPDASGSTGSNVSYTFTLNGGETDNLAAAEWLADVSDMALDRQVEEAVEGEPVLTLTYQLSEGPGTLTVEYIPHGMDACAVRVNGRAAFTVERSKVNELLEAWDALGA</sequence>
<organism evidence="4 5">
    <name type="scientific">Gehongia tenuis</name>
    <dbReference type="NCBI Taxonomy" id="2763655"/>
    <lineage>
        <taxon>Bacteria</taxon>
        <taxon>Bacillati</taxon>
        <taxon>Bacillota</taxon>
        <taxon>Clostridia</taxon>
        <taxon>Christensenellales</taxon>
        <taxon>Christensenellaceae</taxon>
        <taxon>Gehongia</taxon>
    </lineage>
</organism>
<dbReference type="Pfam" id="PF14238">
    <property type="entry name" value="DUF4340"/>
    <property type="match status" value="1"/>
</dbReference>
<keyword evidence="5" id="KW-1185">Reference proteome</keyword>
<reference evidence="4" key="1">
    <citation type="submission" date="2020-08" db="EMBL/GenBank/DDBJ databases">
        <title>Genome public.</title>
        <authorList>
            <person name="Liu C."/>
            <person name="Sun Q."/>
        </authorList>
    </citation>
    <scope>NUCLEOTIDE SEQUENCE</scope>
    <source>
        <strain evidence="4">NSJ-53</strain>
    </source>
</reference>
<feature type="region of interest" description="Disordered" evidence="1">
    <location>
        <begin position="1"/>
        <end position="20"/>
    </location>
</feature>
<dbReference type="InterPro" id="IPR025641">
    <property type="entry name" value="DUF4340"/>
</dbReference>
<dbReference type="AlphaFoldDB" id="A0A926HP30"/>
<keyword evidence="2" id="KW-1133">Transmembrane helix</keyword>
<feature type="domain" description="DUF4340" evidence="3">
    <location>
        <begin position="100"/>
        <end position="288"/>
    </location>
</feature>
<gene>
    <name evidence="4" type="ORF">H8696_00140</name>
</gene>
<evidence type="ECO:0000313" key="4">
    <source>
        <dbReference type="EMBL" id="MBC8530255.1"/>
    </source>
</evidence>
<evidence type="ECO:0000313" key="5">
    <source>
        <dbReference type="Proteomes" id="UP000623172"/>
    </source>
</evidence>